<dbReference type="InParanoid" id="A0A066VA66"/>
<dbReference type="HOGENOM" id="CLU_3034050_0_0_1"/>
<name>A0A066VA66_TILAU</name>
<dbReference type="SUPFAM" id="SSF57756">
    <property type="entry name" value="Retrovirus zinc finger-like domains"/>
    <property type="match status" value="1"/>
</dbReference>
<evidence type="ECO:0000256" key="1">
    <source>
        <dbReference type="ARBA" id="ARBA00022664"/>
    </source>
</evidence>
<accession>A0A066VA66</accession>
<dbReference type="GO" id="GO:0008270">
    <property type="term" value="F:zinc ion binding"/>
    <property type="evidence" value="ECO:0007669"/>
    <property type="project" value="InterPro"/>
</dbReference>
<evidence type="ECO:0008006" key="4">
    <source>
        <dbReference type="Google" id="ProtNLM"/>
    </source>
</evidence>
<evidence type="ECO:0000313" key="3">
    <source>
        <dbReference type="Proteomes" id="UP000027361"/>
    </source>
</evidence>
<dbReference type="Gene3D" id="4.10.60.10">
    <property type="entry name" value="Zinc finger, CCHC-type"/>
    <property type="match status" value="1"/>
</dbReference>
<dbReference type="GeneID" id="25265241"/>
<protein>
    <recommendedName>
        <fullName evidence="4">CCHC-type domain-containing protein</fullName>
    </recommendedName>
</protein>
<dbReference type="Proteomes" id="UP000027361">
    <property type="component" value="Unassembled WGS sequence"/>
</dbReference>
<keyword evidence="3" id="KW-1185">Reference proteome</keyword>
<organism evidence="2 3">
    <name type="scientific">Tilletiaria anomala (strain ATCC 24038 / CBS 436.72 / UBC 951)</name>
    <dbReference type="NCBI Taxonomy" id="1037660"/>
    <lineage>
        <taxon>Eukaryota</taxon>
        <taxon>Fungi</taxon>
        <taxon>Dikarya</taxon>
        <taxon>Basidiomycota</taxon>
        <taxon>Ustilaginomycotina</taxon>
        <taxon>Exobasidiomycetes</taxon>
        <taxon>Georgefischeriales</taxon>
        <taxon>Tilletiariaceae</taxon>
        <taxon>Tilletiaria</taxon>
    </lineage>
</organism>
<dbReference type="EMBL" id="JMSN01000115">
    <property type="protein sequence ID" value="KDN38647.1"/>
    <property type="molecule type" value="Genomic_DNA"/>
</dbReference>
<keyword evidence="1" id="KW-0507">mRNA processing</keyword>
<dbReference type="STRING" id="1037660.A0A066VA66"/>
<dbReference type="InterPro" id="IPR036875">
    <property type="entry name" value="Znf_CCHC_sf"/>
</dbReference>
<comment type="caution">
    <text evidence="2">The sequence shown here is derived from an EMBL/GenBank/DDBJ whole genome shotgun (WGS) entry which is preliminary data.</text>
</comment>
<dbReference type="GO" id="GO:0003676">
    <property type="term" value="F:nucleic acid binding"/>
    <property type="evidence" value="ECO:0007669"/>
    <property type="project" value="InterPro"/>
</dbReference>
<dbReference type="RefSeq" id="XP_013240789.1">
    <property type="nucleotide sequence ID" value="XM_013385335.1"/>
</dbReference>
<proteinExistence type="predicted"/>
<dbReference type="AlphaFoldDB" id="A0A066VA66"/>
<evidence type="ECO:0000313" key="2">
    <source>
        <dbReference type="EMBL" id="KDN38647.1"/>
    </source>
</evidence>
<dbReference type="OrthoDB" id="3341596at2759"/>
<dbReference type="GO" id="GO:0006397">
    <property type="term" value="P:mRNA processing"/>
    <property type="evidence" value="ECO:0007669"/>
    <property type="project" value="UniProtKB-KW"/>
</dbReference>
<reference evidence="2 3" key="1">
    <citation type="submission" date="2014-05" db="EMBL/GenBank/DDBJ databases">
        <title>Draft genome sequence of a rare smut relative, Tilletiaria anomala UBC 951.</title>
        <authorList>
            <consortium name="DOE Joint Genome Institute"/>
            <person name="Toome M."/>
            <person name="Kuo A."/>
            <person name="Henrissat B."/>
            <person name="Lipzen A."/>
            <person name="Tritt A."/>
            <person name="Yoshinaga Y."/>
            <person name="Zane M."/>
            <person name="Barry K."/>
            <person name="Grigoriev I.V."/>
            <person name="Spatafora J.W."/>
            <person name="Aimea M.C."/>
        </authorList>
    </citation>
    <scope>NUCLEOTIDE SEQUENCE [LARGE SCALE GENOMIC DNA]</scope>
    <source>
        <strain evidence="2 3">UBC 951</strain>
    </source>
</reference>
<sequence length="55" mass="5921">MCSSLSVGHLAEACTSQERLCFNCSEVGHESSACEAPRTTESKECYGCGVRVQTF</sequence>
<gene>
    <name evidence="2" type="ORF">K437DRAFT_259346</name>
</gene>